<comment type="caution">
    <text evidence="1">The sequence shown here is derived from an EMBL/GenBank/DDBJ whole genome shotgun (WGS) entry which is preliminary data.</text>
</comment>
<protein>
    <submittedName>
        <fullName evidence="1">Uncharacterized protein</fullName>
    </submittedName>
</protein>
<evidence type="ECO:0000313" key="1">
    <source>
        <dbReference type="EMBL" id="PKI41963.1"/>
    </source>
</evidence>
<proteinExistence type="predicted"/>
<dbReference type="EMBL" id="PGOL01003248">
    <property type="protein sequence ID" value="PKI41963.1"/>
    <property type="molecule type" value="Genomic_DNA"/>
</dbReference>
<sequence length="115" mass="12804">MGELIGTKMCIRGSEGRGSLKVMPKKGNIWEWRGSILVTVLDSLSSNALYGAVENLFENTLLGSWFPFRFFSDKSSSGYLQEKGAPSLALVFVSRRAYHDEYARTPSALADIHRL</sequence>
<name>A0A2I0IDT8_PUNGR</name>
<dbReference type="Proteomes" id="UP000233551">
    <property type="component" value="Unassembled WGS sequence"/>
</dbReference>
<gene>
    <name evidence="1" type="ORF">CRG98_037646</name>
</gene>
<keyword evidence="2" id="KW-1185">Reference proteome</keyword>
<evidence type="ECO:0000313" key="2">
    <source>
        <dbReference type="Proteomes" id="UP000233551"/>
    </source>
</evidence>
<reference evidence="1 2" key="1">
    <citation type="submission" date="2017-11" db="EMBL/GenBank/DDBJ databases">
        <title>De-novo sequencing of pomegranate (Punica granatum L.) genome.</title>
        <authorList>
            <person name="Akparov Z."/>
            <person name="Amiraslanov A."/>
            <person name="Hajiyeva S."/>
            <person name="Abbasov M."/>
            <person name="Kaur K."/>
            <person name="Hamwieh A."/>
            <person name="Solovyev V."/>
            <person name="Salamov A."/>
            <person name="Braich B."/>
            <person name="Kosarev P."/>
            <person name="Mahmoud A."/>
            <person name="Hajiyev E."/>
            <person name="Babayeva S."/>
            <person name="Izzatullayeva V."/>
            <person name="Mammadov A."/>
            <person name="Mammadov A."/>
            <person name="Sharifova S."/>
            <person name="Ojaghi J."/>
            <person name="Eynullazada K."/>
            <person name="Bayramov B."/>
            <person name="Abdulazimova A."/>
            <person name="Shahmuradov I."/>
        </authorList>
    </citation>
    <scope>NUCLEOTIDE SEQUENCE [LARGE SCALE GENOMIC DNA]</scope>
    <source>
        <strain evidence="2">cv. AG2017</strain>
        <tissue evidence="1">Leaf</tissue>
    </source>
</reference>
<organism evidence="1 2">
    <name type="scientific">Punica granatum</name>
    <name type="common">Pomegranate</name>
    <dbReference type="NCBI Taxonomy" id="22663"/>
    <lineage>
        <taxon>Eukaryota</taxon>
        <taxon>Viridiplantae</taxon>
        <taxon>Streptophyta</taxon>
        <taxon>Embryophyta</taxon>
        <taxon>Tracheophyta</taxon>
        <taxon>Spermatophyta</taxon>
        <taxon>Magnoliopsida</taxon>
        <taxon>eudicotyledons</taxon>
        <taxon>Gunneridae</taxon>
        <taxon>Pentapetalae</taxon>
        <taxon>rosids</taxon>
        <taxon>malvids</taxon>
        <taxon>Myrtales</taxon>
        <taxon>Lythraceae</taxon>
        <taxon>Punica</taxon>
    </lineage>
</organism>
<dbReference type="AlphaFoldDB" id="A0A2I0IDT8"/>
<accession>A0A2I0IDT8</accession>